<dbReference type="PATRIC" id="fig|35818.11.peg.300"/>
<feature type="compositionally biased region" description="Basic and acidic residues" evidence="1">
    <location>
        <begin position="42"/>
        <end position="55"/>
    </location>
</feature>
<dbReference type="PROSITE" id="PS51257">
    <property type="entry name" value="PROKAR_LIPOPROTEIN"/>
    <property type="match status" value="1"/>
</dbReference>
<dbReference type="STRING" id="35818.HPU229336_04625"/>
<gene>
    <name evidence="2" type="ORF">HPU229334_01525</name>
</gene>
<evidence type="ECO:0000313" key="2">
    <source>
        <dbReference type="EMBL" id="KPH56432.1"/>
    </source>
</evidence>
<sequence length="135" mass="16018">MGYRIIVLCLIVFLGCEKPLENKESNNTKETQNFIPNANSLSDDKEQIETPKKSALKQHIENLSEQLRQKNLDNLQMQHNGTKEHIKHFEEFYNRKDLPKDKSQKGQNSYQNLNKAYELQLQQMEKLQQKNDEIW</sequence>
<evidence type="ECO:0000313" key="3">
    <source>
        <dbReference type="Proteomes" id="UP000037997"/>
    </source>
</evidence>
<dbReference type="Proteomes" id="UP000037997">
    <property type="component" value="Unassembled WGS sequence"/>
</dbReference>
<feature type="region of interest" description="Disordered" evidence="1">
    <location>
        <begin position="22"/>
        <end position="55"/>
    </location>
</feature>
<reference evidence="2 3" key="1">
    <citation type="submission" date="2014-06" db="EMBL/GenBank/DDBJ databases">
        <title>Helicobacter pullorum isolates in fresh chicken meat - phenotypic and genotypic features.</title>
        <authorList>
            <person name="Borges V."/>
            <person name="Santos A."/>
            <person name="Correia C.B."/>
            <person name="Saraiva M."/>
            <person name="Menard A."/>
            <person name="Vieira L."/>
            <person name="Sampaio D.A."/>
            <person name="Gomes J.P."/>
            <person name="Oleastro M."/>
        </authorList>
    </citation>
    <scope>NUCLEOTIDE SEQUENCE [LARGE SCALE GENOMIC DNA]</scope>
    <source>
        <strain evidence="2 3">229334/12</strain>
    </source>
</reference>
<dbReference type="AlphaFoldDB" id="A0A0N1MQV8"/>
<evidence type="ECO:0008006" key="4">
    <source>
        <dbReference type="Google" id="ProtNLM"/>
    </source>
</evidence>
<feature type="compositionally biased region" description="Polar residues" evidence="1">
    <location>
        <begin position="28"/>
        <end position="41"/>
    </location>
</feature>
<evidence type="ECO:0000256" key="1">
    <source>
        <dbReference type="SAM" id="MobiDB-lite"/>
    </source>
</evidence>
<name>A0A0N1MQV8_9HELI</name>
<proteinExistence type="predicted"/>
<organism evidence="2 3">
    <name type="scientific">Helicobacter pullorum</name>
    <dbReference type="NCBI Taxonomy" id="35818"/>
    <lineage>
        <taxon>Bacteria</taxon>
        <taxon>Pseudomonadati</taxon>
        <taxon>Campylobacterota</taxon>
        <taxon>Epsilonproteobacteria</taxon>
        <taxon>Campylobacterales</taxon>
        <taxon>Helicobacteraceae</taxon>
        <taxon>Helicobacter</taxon>
    </lineage>
</organism>
<dbReference type="EMBL" id="JNOC01000015">
    <property type="protein sequence ID" value="KPH56432.1"/>
    <property type="molecule type" value="Genomic_DNA"/>
</dbReference>
<protein>
    <recommendedName>
        <fullName evidence="4">Lipoprotein</fullName>
    </recommendedName>
</protein>
<comment type="caution">
    <text evidence="2">The sequence shown here is derived from an EMBL/GenBank/DDBJ whole genome shotgun (WGS) entry which is preliminary data.</text>
</comment>
<accession>A0A0N1MQV8</accession>